<organism evidence="2 3">
    <name type="scientific">Acaulospora morrowiae</name>
    <dbReference type="NCBI Taxonomy" id="94023"/>
    <lineage>
        <taxon>Eukaryota</taxon>
        <taxon>Fungi</taxon>
        <taxon>Fungi incertae sedis</taxon>
        <taxon>Mucoromycota</taxon>
        <taxon>Glomeromycotina</taxon>
        <taxon>Glomeromycetes</taxon>
        <taxon>Diversisporales</taxon>
        <taxon>Acaulosporaceae</taxon>
        <taxon>Acaulospora</taxon>
    </lineage>
</organism>
<dbReference type="Proteomes" id="UP000789342">
    <property type="component" value="Unassembled WGS sequence"/>
</dbReference>
<gene>
    <name evidence="2" type="ORF">AMORRO_LOCUS11072</name>
</gene>
<comment type="caution">
    <text evidence="2">The sequence shown here is derived from an EMBL/GenBank/DDBJ whole genome shotgun (WGS) entry which is preliminary data.</text>
</comment>
<keyword evidence="3" id="KW-1185">Reference proteome</keyword>
<dbReference type="OrthoDB" id="5597136at2759"/>
<evidence type="ECO:0000313" key="2">
    <source>
        <dbReference type="EMBL" id="CAG8676924.1"/>
    </source>
</evidence>
<name>A0A9N9HDL5_9GLOM</name>
<dbReference type="EMBL" id="CAJVPV010013339">
    <property type="protein sequence ID" value="CAG8676924.1"/>
    <property type="molecule type" value="Genomic_DNA"/>
</dbReference>
<dbReference type="AlphaFoldDB" id="A0A9N9HDL5"/>
<proteinExistence type="predicted"/>
<evidence type="ECO:0000256" key="1">
    <source>
        <dbReference type="SAM" id="Coils"/>
    </source>
</evidence>
<evidence type="ECO:0000313" key="3">
    <source>
        <dbReference type="Proteomes" id="UP000789342"/>
    </source>
</evidence>
<sequence length="232" mass="26622">MPSTIDVLDPYDISEDILTIKANRRNLSKILKQAKPSKEANQVSSADTFKTTAAKYYVRIGDKTVVATLDTGAAVRLEKGPWGRLGRDKTLLLGTDWFQKGKALIHFDEQKILLKYQGKELEVLISHNGLEKLVRPDEIEASDYESGDAFDKWEYESEEMEKKEGYYTEEQSKEEETTCEEIPSLAIYLAILEQVTMWKEEESTIEELKVDLDNLSEEKRVEVVKLFEAEEE</sequence>
<reference evidence="2" key="1">
    <citation type="submission" date="2021-06" db="EMBL/GenBank/DDBJ databases">
        <authorList>
            <person name="Kallberg Y."/>
            <person name="Tangrot J."/>
            <person name="Rosling A."/>
        </authorList>
    </citation>
    <scope>NUCLEOTIDE SEQUENCE</scope>
    <source>
        <strain evidence="2">CL551</strain>
    </source>
</reference>
<protein>
    <submittedName>
        <fullName evidence="2">16101_t:CDS:1</fullName>
    </submittedName>
</protein>
<feature type="coiled-coil region" evidence="1">
    <location>
        <begin position="198"/>
        <end position="232"/>
    </location>
</feature>
<accession>A0A9N9HDL5</accession>
<keyword evidence="1" id="KW-0175">Coiled coil</keyword>
<feature type="non-terminal residue" evidence="2">
    <location>
        <position position="232"/>
    </location>
</feature>